<evidence type="ECO:0000313" key="2">
    <source>
        <dbReference type="Proteomes" id="UP000008963"/>
    </source>
</evidence>
<accession>E1WZK8</accession>
<dbReference type="EMBL" id="FQ312005">
    <property type="protein sequence ID" value="CBW26194.1"/>
    <property type="molecule type" value="Genomic_DNA"/>
</dbReference>
<protein>
    <submittedName>
        <fullName evidence="1">Uncharacterized protein</fullName>
    </submittedName>
</protein>
<dbReference type="Proteomes" id="UP000008963">
    <property type="component" value="Chromosome"/>
</dbReference>
<evidence type="ECO:0000313" key="1">
    <source>
        <dbReference type="EMBL" id="CBW26194.1"/>
    </source>
</evidence>
<sequence length="56" mass="6759">MIMSLKERMRLEEIESESLLRKPQWHVKEEENEAEIVKINHLEDELLQETKVARAK</sequence>
<keyword evidence="2" id="KW-1185">Reference proteome</keyword>
<organism evidence="1 2">
    <name type="scientific">Halobacteriovorax marinus (strain ATCC BAA-682 / DSM 15412 / SJ)</name>
    <name type="common">Bacteriovorax marinus</name>
    <dbReference type="NCBI Taxonomy" id="862908"/>
    <lineage>
        <taxon>Bacteria</taxon>
        <taxon>Pseudomonadati</taxon>
        <taxon>Bdellovibrionota</taxon>
        <taxon>Bacteriovoracia</taxon>
        <taxon>Bacteriovoracales</taxon>
        <taxon>Halobacteriovoraceae</taxon>
        <taxon>Halobacteriovorax</taxon>
    </lineage>
</organism>
<dbReference type="KEGG" id="bmx:BMS_1323"/>
<proteinExistence type="predicted"/>
<gene>
    <name evidence="1" type="ordered locus">BMS_1323</name>
</gene>
<dbReference type="AlphaFoldDB" id="E1WZK8"/>
<dbReference type="HOGENOM" id="CLU_3007983_0_0_7"/>
<name>E1WZK8_HALMS</name>
<reference evidence="2" key="1">
    <citation type="journal article" date="2013" name="ISME J.">
        <title>A small predatory core genome in the divergent marine Bacteriovorax marinus SJ and the terrestrial Bdellovibrio bacteriovorus.</title>
        <authorList>
            <person name="Crossman L.C."/>
            <person name="Chen H."/>
            <person name="Cerdeno-Tarraga A.M."/>
            <person name="Brooks K."/>
            <person name="Quail M.A."/>
            <person name="Pineiro S.A."/>
            <person name="Hobley L."/>
            <person name="Sockett R.E."/>
            <person name="Bentley S.D."/>
            <person name="Parkhill J."/>
            <person name="Williams H.N."/>
            <person name="Stine O.C."/>
        </authorList>
    </citation>
    <scope>NUCLEOTIDE SEQUENCE [LARGE SCALE GENOMIC DNA]</scope>
    <source>
        <strain evidence="2">ATCC BAA-682 / DSM 15412 / SJ</strain>
    </source>
</reference>
<dbReference type="PATRIC" id="fig|862908.3.peg.1259"/>